<feature type="compositionally biased region" description="Acidic residues" evidence="2">
    <location>
        <begin position="393"/>
        <end position="402"/>
    </location>
</feature>
<keyword evidence="5" id="KW-1185">Reference proteome</keyword>
<dbReference type="OMA" id="NDEHIML"/>
<dbReference type="EMBL" id="CM016558">
    <property type="protein sequence ID" value="TKW03349.1"/>
    <property type="molecule type" value="Genomic_DNA"/>
</dbReference>
<organism evidence="4 5">
    <name type="scientific">Setaria viridis</name>
    <name type="common">Green bristlegrass</name>
    <name type="synonym">Setaria italica subsp. viridis</name>
    <dbReference type="NCBI Taxonomy" id="4556"/>
    <lineage>
        <taxon>Eukaryota</taxon>
        <taxon>Viridiplantae</taxon>
        <taxon>Streptophyta</taxon>
        <taxon>Embryophyta</taxon>
        <taxon>Tracheophyta</taxon>
        <taxon>Spermatophyta</taxon>
        <taxon>Magnoliopsida</taxon>
        <taxon>Liliopsida</taxon>
        <taxon>Poales</taxon>
        <taxon>Poaceae</taxon>
        <taxon>PACMAD clade</taxon>
        <taxon>Panicoideae</taxon>
        <taxon>Panicodae</taxon>
        <taxon>Paniceae</taxon>
        <taxon>Cenchrinae</taxon>
        <taxon>Setaria</taxon>
    </lineage>
</organism>
<accession>A0A4U6TRM9</accession>
<dbReference type="AlphaFoldDB" id="A0A4U6TRM9"/>
<keyword evidence="1" id="KW-0175">Coiled coil</keyword>
<dbReference type="InterPro" id="IPR007321">
    <property type="entry name" value="Transposase_28"/>
</dbReference>
<name>A0A4U6TRM9_SETVI</name>
<sequence>MGSERDEEGGVGEQSSVAAGDEPDRTAATTEFLPSMVNQEWDKAGCTDESIQKWTAADVFRPGELIEWRIPTTGETPSPSILEDQFVVLSLNHIMCGLRTDASDFLVRVLEHYDIEWSHLTPNSITALSIFAHLSEAYLGVPPTVEVFAHFYRLYTNNKGETVTLGGVYFRLRDKMRRSYPVYYLKASQFGWTSLWFYAKLPQSCRLTFKGETLKETNNWKDVLLLSPEQEKQVRQIEELSNQGLTGVDIVHDYLKHRISPLRRRAHLSCNYTGPTDPTRDSDKDISEEDIESRLSYLLDLKKTGQKEPPKRPNVPTSLIRASVDRANQPIGLLNVLPTLRAKKKAVDELTAPRTAPRSIRKSSDNDLAPASPRRCTRQSAITRKVPPAPEIDSSEDEEIPEPEARTTITTAASPNRGVEQKSIENPAEIEGGKRVALVKPISSGGKRKFFASPSGSQRKPKYSFISAMAKTRTPSSDTGCMKGTSLRKEAAVALNPQSPGSTRPSPASSMEKGEKRALFILANVVNQNNVAEDSVSNALLDQRVRDDPPKEADPTQSIAERVQHQEAIKESAPIAVPNPEEINSEVIWERMQKVYSEFLSSRETTFSELLEQAKKLVVASKHPNDEHIMLEQQVKDLKGNISLLKDMMTKAKQETLKGIEENTKLKDEIRDQKKMIDELSKQNESTQESLAQKYAEVNHLKEEAAQKCAEVNRLKEEAEGLKKDKEELQSRVSRANELLQLMTSALCQGKGADNRQLPDF</sequence>
<reference evidence="4" key="1">
    <citation type="submission" date="2019-03" db="EMBL/GenBank/DDBJ databases">
        <title>WGS assembly of Setaria viridis.</title>
        <authorList>
            <person name="Huang P."/>
            <person name="Jenkins J."/>
            <person name="Grimwood J."/>
            <person name="Barry K."/>
            <person name="Healey A."/>
            <person name="Mamidi S."/>
            <person name="Sreedasyam A."/>
            <person name="Shu S."/>
            <person name="Feldman M."/>
            <person name="Wu J."/>
            <person name="Yu Y."/>
            <person name="Chen C."/>
            <person name="Johnson J."/>
            <person name="Rokhsar D."/>
            <person name="Baxter I."/>
            <person name="Schmutz J."/>
            <person name="Brutnell T."/>
            <person name="Kellogg E."/>
        </authorList>
    </citation>
    <scope>NUCLEOTIDE SEQUENCE [LARGE SCALE GENOMIC DNA]</scope>
</reference>
<feature type="region of interest" description="Disordered" evidence="2">
    <location>
        <begin position="1"/>
        <end position="32"/>
    </location>
</feature>
<protein>
    <recommendedName>
        <fullName evidence="3">Transposase (putative) gypsy type domain-containing protein</fullName>
    </recommendedName>
</protein>
<feature type="region of interest" description="Disordered" evidence="2">
    <location>
        <begin position="348"/>
        <end position="421"/>
    </location>
</feature>
<evidence type="ECO:0000256" key="1">
    <source>
        <dbReference type="SAM" id="Coils"/>
    </source>
</evidence>
<dbReference type="Gramene" id="TKW03349">
    <property type="protein sequence ID" value="TKW03349"/>
    <property type="gene ID" value="SEVIR_7G018015v2"/>
</dbReference>
<dbReference type="Proteomes" id="UP000298652">
    <property type="component" value="Chromosome 7"/>
</dbReference>
<dbReference type="PANTHER" id="PTHR33026:SF6">
    <property type="entry name" value="AMINOTRANSFERASE-LIKE PLANT MOBILE DOMAIN-CONTAINING PROTEIN"/>
    <property type="match status" value="1"/>
</dbReference>
<feature type="compositionally biased region" description="Acidic residues" evidence="2">
    <location>
        <begin position="1"/>
        <end position="10"/>
    </location>
</feature>
<evidence type="ECO:0000256" key="2">
    <source>
        <dbReference type="SAM" id="MobiDB-lite"/>
    </source>
</evidence>
<feature type="coiled-coil region" evidence="1">
    <location>
        <begin position="635"/>
        <end position="746"/>
    </location>
</feature>
<feature type="domain" description="Transposase (putative) gypsy type" evidence="3">
    <location>
        <begin position="88"/>
        <end position="155"/>
    </location>
</feature>
<proteinExistence type="predicted"/>
<evidence type="ECO:0000313" key="5">
    <source>
        <dbReference type="Proteomes" id="UP000298652"/>
    </source>
</evidence>
<evidence type="ECO:0000259" key="3">
    <source>
        <dbReference type="Pfam" id="PF04195"/>
    </source>
</evidence>
<evidence type="ECO:0000313" key="4">
    <source>
        <dbReference type="EMBL" id="TKW03349.1"/>
    </source>
</evidence>
<dbReference type="PANTHER" id="PTHR33026">
    <property type="entry name" value="OS06G0360600 PROTEIN"/>
    <property type="match status" value="1"/>
</dbReference>
<gene>
    <name evidence="4" type="ORF">SEVIR_7G018015v2</name>
</gene>
<dbReference type="Pfam" id="PF04195">
    <property type="entry name" value="Transposase_28"/>
    <property type="match status" value="1"/>
</dbReference>